<dbReference type="PANTHER" id="PTHR30006:SF2">
    <property type="entry name" value="ABC TRANSPORTER SUBSTRATE-BINDING PROTEIN"/>
    <property type="match status" value="1"/>
</dbReference>
<dbReference type="Gene3D" id="3.40.190.10">
    <property type="entry name" value="Periplasmic binding protein-like II"/>
    <property type="match status" value="1"/>
</dbReference>
<reference evidence="2 3" key="1">
    <citation type="journal article" date="2013" name="Genome Announc.">
        <title>Draft Genome Sequence of Staphylococcus simulans UMC-CNS-990, Isolated from a Case of Chronic Bovine Mastitis.</title>
        <authorList>
            <person name="Calcutt M.J."/>
            <person name="Foecking M.F."/>
            <person name="Hsieh H.Y."/>
            <person name="Perry J."/>
            <person name="Stewart G.C."/>
            <person name="Middleton J.R."/>
        </authorList>
    </citation>
    <scope>NUCLEOTIDE SEQUENCE [LARGE SCALE GENOMIC DNA]</scope>
    <source>
        <strain evidence="2 3">UMC-CNS-990</strain>
    </source>
</reference>
<evidence type="ECO:0008006" key="4">
    <source>
        <dbReference type="Google" id="ProtNLM"/>
    </source>
</evidence>
<gene>
    <name evidence="2" type="ORF">SSIM_08035</name>
</gene>
<sequence>MKFKIIMTAIFCAVLLYFSYVGFGASSNKIIIQTNADEEAIAAMKKALDTHGYRGEYLIQPQSTSELGGKIMAEGKHLDSDIVTQASYYLESAQQEHDMFVPLSNRMSKNEIKPYPNYMAPILGNMGSLFVNTEALKEKNLPVPHSIKDLTKPQYKNEISFPNIMDSSTGWLLIQGVLNEYGEQEGQKILKQLIINAGPHLESSGSGPLKKVQSGEASIGAGLRNQAIDAEQEGQPIKHIDPTEGNFALTEVAAVVKKGGKRQQKAEKMVEVIQKYGRQDLLKEYPVPLYKGESVDSEMKPSRPESWPKSLTVDLLDKHQTIFKEAKKEADIEKNK</sequence>
<dbReference type="Proteomes" id="UP000017131">
    <property type="component" value="Unassembled WGS sequence"/>
</dbReference>
<name>A0ABN0PCA2_STASI</name>
<organism evidence="2 3">
    <name type="scientific">Staphylococcus simulans UMC-CNS-990</name>
    <dbReference type="NCBI Taxonomy" id="1405498"/>
    <lineage>
        <taxon>Bacteria</taxon>
        <taxon>Bacillati</taxon>
        <taxon>Bacillota</taxon>
        <taxon>Bacilli</taxon>
        <taxon>Bacillales</taxon>
        <taxon>Staphylococcaceae</taxon>
        <taxon>Staphylococcus</taxon>
    </lineage>
</organism>
<dbReference type="PANTHER" id="PTHR30006">
    <property type="entry name" value="THIAMINE-BINDING PERIPLASMIC PROTEIN-RELATED"/>
    <property type="match status" value="1"/>
</dbReference>
<evidence type="ECO:0000256" key="1">
    <source>
        <dbReference type="ARBA" id="ARBA00022729"/>
    </source>
</evidence>
<keyword evidence="3" id="KW-1185">Reference proteome</keyword>
<dbReference type="EMBL" id="AXDY01000006">
    <property type="protein sequence ID" value="ERS93223.1"/>
    <property type="molecule type" value="Genomic_DNA"/>
</dbReference>
<dbReference type="RefSeq" id="WP_023015707.1">
    <property type="nucleotide sequence ID" value="NZ_AXDY01000006.1"/>
</dbReference>
<evidence type="ECO:0000313" key="2">
    <source>
        <dbReference type="EMBL" id="ERS93223.1"/>
    </source>
</evidence>
<dbReference type="SUPFAM" id="SSF53850">
    <property type="entry name" value="Periplasmic binding protein-like II"/>
    <property type="match status" value="1"/>
</dbReference>
<protein>
    <recommendedName>
        <fullName evidence="4">Extracellular solute-binding protein</fullName>
    </recommendedName>
</protein>
<accession>A0ABN0PCA2</accession>
<dbReference type="Pfam" id="PF13343">
    <property type="entry name" value="SBP_bac_6"/>
    <property type="match status" value="1"/>
</dbReference>
<comment type="caution">
    <text evidence="2">The sequence shown here is derived from an EMBL/GenBank/DDBJ whole genome shotgun (WGS) entry which is preliminary data.</text>
</comment>
<keyword evidence="1" id="KW-0732">Signal</keyword>
<evidence type="ECO:0000313" key="3">
    <source>
        <dbReference type="Proteomes" id="UP000017131"/>
    </source>
</evidence>
<proteinExistence type="predicted"/>